<dbReference type="AlphaFoldDB" id="A0A9D4YHM5"/>
<dbReference type="Proteomes" id="UP001058974">
    <property type="component" value="Chromosome 2"/>
</dbReference>
<gene>
    <name evidence="2" type="ORF">KIW84_022977</name>
</gene>
<organism evidence="2 3">
    <name type="scientific">Pisum sativum</name>
    <name type="common">Garden pea</name>
    <name type="synonym">Lathyrus oleraceus</name>
    <dbReference type="NCBI Taxonomy" id="3888"/>
    <lineage>
        <taxon>Eukaryota</taxon>
        <taxon>Viridiplantae</taxon>
        <taxon>Streptophyta</taxon>
        <taxon>Embryophyta</taxon>
        <taxon>Tracheophyta</taxon>
        <taxon>Spermatophyta</taxon>
        <taxon>Magnoliopsida</taxon>
        <taxon>eudicotyledons</taxon>
        <taxon>Gunneridae</taxon>
        <taxon>Pentapetalae</taxon>
        <taxon>rosids</taxon>
        <taxon>fabids</taxon>
        <taxon>Fabales</taxon>
        <taxon>Fabaceae</taxon>
        <taxon>Papilionoideae</taxon>
        <taxon>50 kb inversion clade</taxon>
        <taxon>NPAAA clade</taxon>
        <taxon>Hologalegina</taxon>
        <taxon>IRL clade</taxon>
        <taxon>Fabeae</taxon>
        <taxon>Lathyrus</taxon>
    </lineage>
</organism>
<feature type="compositionally biased region" description="Polar residues" evidence="1">
    <location>
        <begin position="90"/>
        <end position="100"/>
    </location>
</feature>
<accession>A0A9D4YHM5</accession>
<evidence type="ECO:0000256" key="1">
    <source>
        <dbReference type="SAM" id="MobiDB-lite"/>
    </source>
</evidence>
<evidence type="ECO:0000313" key="3">
    <source>
        <dbReference type="Proteomes" id="UP001058974"/>
    </source>
</evidence>
<comment type="caution">
    <text evidence="2">The sequence shown here is derived from an EMBL/GenBank/DDBJ whole genome shotgun (WGS) entry which is preliminary data.</text>
</comment>
<dbReference type="PANTHER" id="PTHR48475">
    <property type="entry name" value="RIBONUCLEASE H"/>
    <property type="match status" value="1"/>
</dbReference>
<feature type="region of interest" description="Disordered" evidence="1">
    <location>
        <begin position="78"/>
        <end position="107"/>
    </location>
</feature>
<evidence type="ECO:0000313" key="2">
    <source>
        <dbReference type="EMBL" id="KAI5436666.1"/>
    </source>
</evidence>
<protein>
    <submittedName>
        <fullName evidence="2">Uncharacterized protein</fullName>
    </submittedName>
</protein>
<name>A0A9D4YHM5_PEA</name>
<proteinExistence type="predicted"/>
<dbReference type="PANTHER" id="PTHR48475:SF1">
    <property type="entry name" value="RNASE H TYPE-1 DOMAIN-CONTAINING PROTEIN"/>
    <property type="match status" value="1"/>
</dbReference>
<sequence>MLELARLSKQEEKVIQPHEERVEIVIPSTAEVRKEVKIGAASEASREQNGSPVEGACGYLRLDVSGYARSSTNVVTRKLPWREDCPPKKQNASASKSQTGEGHLADRGKSFDRLRQFKLRLNSDKCTSRVRSGCSPTETVYAGSYHFVDFEMDLIRKQSRGVLSDYIAPQPIGDYQPMKFEFPDEDISSALVTPKGSHVPFVSRIAFECADNVASMKLVYRVSNLGAPTGTTPFSWVYGMEVVLPVEVQIPSLRVLMDVKWQEAEWVRTRYEELSLIEEKRLAAICHGQLYQQRMKRVFDRKLRPRVYHVGDMVLKRILPPQNDRRGKWTPNYEGPFVVKKVFSDRALLLTTMDGEDFPSPVNADAVKKYFV</sequence>
<dbReference type="Gramene" id="Psat02G0297700-T1">
    <property type="protein sequence ID" value="KAI5436666.1"/>
    <property type="gene ID" value="KIW84_022977"/>
</dbReference>
<keyword evidence="3" id="KW-1185">Reference proteome</keyword>
<reference evidence="2 3" key="1">
    <citation type="journal article" date="2022" name="Nat. Genet.">
        <title>Improved pea reference genome and pan-genome highlight genomic features and evolutionary characteristics.</title>
        <authorList>
            <person name="Yang T."/>
            <person name="Liu R."/>
            <person name="Luo Y."/>
            <person name="Hu S."/>
            <person name="Wang D."/>
            <person name="Wang C."/>
            <person name="Pandey M.K."/>
            <person name="Ge S."/>
            <person name="Xu Q."/>
            <person name="Li N."/>
            <person name="Li G."/>
            <person name="Huang Y."/>
            <person name="Saxena R.K."/>
            <person name="Ji Y."/>
            <person name="Li M."/>
            <person name="Yan X."/>
            <person name="He Y."/>
            <person name="Liu Y."/>
            <person name="Wang X."/>
            <person name="Xiang C."/>
            <person name="Varshney R.K."/>
            <person name="Ding H."/>
            <person name="Gao S."/>
            <person name="Zong X."/>
        </authorList>
    </citation>
    <scope>NUCLEOTIDE SEQUENCE [LARGE SCALE GENOMIC DNA]</scope>
    <source>
        <strain evidence="2 3">cv. Zhongwan 6</strain>
    </source>
</reference>
<dbReference type="EMBL" id="JAMSHJ010000002">
    <property type="protein sequence ID" value="KAI5436666.1"/>
    <property type="molecule type" value="Genomic_DNA"/>
</dbReference>